<proteinExistence type="predicted"/>
<gene>
    <name evidence="1" type="ORF">CCAE0312_LOCUS2402</name>
</gene>
<dbReference type="EMBL" id="HBGH01004375">
    <property type="protein sequence ID" value="CAD9230202.1"/>
    <property type="molecule type" value="Transcribed_RNA"/>
</dbReference>
<sequence>MVWLRMIWIGPNEGRSTSSIIHLMVLEFECFGDQTSSKLSCSGTLHDRNTFIGRSPHDDFGSIHSSLVVAMPYYVTNKFISREDRFEQLTRRATIIRYNLTLGSVLCTSVDG</sequence>
<protein>
    <submittedName>
        <fullName evidence="1">Uncharacterized protein</fullName>
    </submittedName>
</protein>
<name>A0A7S1XC68_9RHOD</name>
<evidence type="ECO:0000313" key="1">
    <source>
        <dbReference type="EMBL" id="CAD9230202.1"/>
    </source>
</evidence>
<dbReference type="AlphaFoldDB" id="A0A7S1XC68"/>
<organism evidence="1">
    <name type="scientific">Compsopogon caeruleus</name>
    <dbReference type="NCBI Taxonomy" id="31354"/>
    <lineage>
        <taxon>Eukaryota</taxon>
        <taxon>Rhodophyta</taxon>
        <taxon>Compsopogonophyceae</taxon>
        <taxon>Compsopogonales</taxon>
        <taxon>Compsopogonaceae</taxon>
        <taxon>Compsopogon</taxon>
    </lineage>
</organism>
<reference evidence="1" key="1">
    <citation type="submission" date="2021-01" db="EMBL/GenBank/DDBJ databases">
        <authorList>
            <person name="Corre E."/>
            <person name="Pelletier E."/>
            <person name="Niang G."/>
            <person name="Scheremetjew M."/>
            <person name="Finn R."/>
            <person name="Kale V."/>
            <person name="Holt S."/>
            <person name="Cochrane G."/>
            <person name="Meng A."/>
            <person name="Brown T."/>
            <person name="Cohen L."/>
        </authorList>
    </citation>
    <scope>NUCLEOTIDE SEQUENCE</scope>
    <source>
        <strain evidence="1">SAG 36.94</strain>
    </source>
</reference>
<accession>A0A7S1XC68</accession>